<protein>
    <submittedName>
        <fullName evidence="4">Uncharacterized protein</fullName>
    </submittedName>
</protein>
<evidence type="ECO:0000256" key="3">
    <source>
        <dbReference type="SAM" id="MobiDB-lite"/>
    </source>
</evidence>
<gene>
    <name evidence="4" type="ORF">CYMTET_20858</name>
</gene>
<name>A0AAE0G3P5_9CHLO</name>
<keyword evidence="5" id="KW-1185">Reference proteome</keyword>
<dbReference type="AlphaFoldDB" id="A0AAE0G3P5"/>
<reference evidence="4 5" key="1">
    <citation type="journal article" date="2015" name="Genome Biol. Evol.">
        <title>Comparative Genomics of a Bacterivorous Green Alga Reveals Evolutionary Causalities and Consequences of Phago-Mixotrophic Mode of Nutrition.</title>
        <authorList>
            <person name="Burns J.A."/>
            <person name="Paasch A."/>
            <person name="Narechania A."/>
            <person name="Kim E."/>
        </authorList>
    </citation>
    <scope>NUCLEOTIDE SEQUENCE [LARGE SCALE GENOMIC DNA]</scope>
    <source>
        <strain evidence="4 5">PLY_AMNH</strain>
    </source>
</reference>
<feature type="region of interest" description="Disordered" evidence="3">
    <location>
        <begin position="190"/>
        <end position="226"/>
    </location>
</feature>
<evidence type="ECO:0000313" key="5">
    <source>
        <dbReference type="Proteomes" id="UP001190700"/>
    </source>
</evidence>
<comment type="caution">
    <text evidence="4">The sequence shown here is derived from an EMBL/GenBank/DDBJ whole genome shotgun (WGS) entry which is preliminary data.</text>
</comment>
<feature type="non-terminal residue" evidence="4">
    <location>
        <position position="1"/>
    </location>
</feature>
<organism evidence="4 5">
    <name type="scientific">Cymbomonas tetramitiformis</name>
    <dbReference type="NCBI Taxonomy" id="36881"/>
    <lineage>
        <taxon>Eukaryota</taxon>
        <taxon>Viridiplantae</taxon>
        <taxon>Chlorophyta</taxon>
        <taxon>Pyramimonadophyceae</taxon>
        <taxon>Pyramimonadales</taxon>
        <taxon>Pyramimonadaceae</taxon>
        <taxon>Cymbomonas</taxon>
    </lineage>
</organism>
<proteinExistence type="predicted"/>
<dbReference type="Gene3D" id="3.80.10.10">
    <property type="entry name" value="Ribonuclease Inhibitor"/>
    <property type="match status" value="1"/>
</dbReference>
<sequence>WRTGSEREAEAHDWWLLARSYAQEVDAGAQDKLASLAAELVAVRTETAEACVARDMAEGEVKRSNECTIIAQEASAVLKAELEAARAARDAAEAESERLRGECGAALKEASVAKAEAEMLTEQLVELQTPVRMAHRPLDLSPEPSPLPSEIASADEGSVGMSPKAAGVPANDAAAVTGTSDGALATNTAESATDAQGGAVAAAEAGEAAEPPPKADQGTEQLPTPRTARVVELESDLIRVAQERDRAKSEAQDAAKAKKDAELSLAVLEPMLGRKHGVELGEKIAASTALSPDDRRQVVVKEAEAVMSALALNRLEQEHLCGDALQECRRRAEKLTIIFSQVRSQAHSDLIPEISRDVDKYTVSYKQLQEEAGNEDHLQVIKELAMGMVPVEGYEPLAPGVEEPIILQPPSKLAGAWSLPRKWEEQNREEYLSDVYVDAAITMDILKKLASKVAAVAGREPSIPKTLKQPARAIEKTMQDYKGQYARLLDLARASIVCFTVAEIRQCVEALVQCIADGQIEVGRPFPRSARPECPFPRSARPESPSKFQALGSGSSLRQRQATAAATKGTCARTVLRIKNRLDPAFEAEKQGGYRDIMLNLCFPERAHAAARRHVCELQLHLALFYDIKKGGGHDLYKQARSLQLFGYSPEDLTDVANLLETVANGDVEFLEELQGVNLFEERWKLCDLSAALVSSACTLTYLDLSGCKMMLGEAKVLARGLWGNATLVSLVMTDNPLDDDCLLALSNGFNTATAVNEYFCDVFGTAVGTGSAMTASGSSSHSLGQSAKANLAKSTASAAGGKGRLNLQASLQGKEGNVAGGMLRLLGKVLRKNVAVQVWHALLQLI</sequence>
<evidence type="ECO:0000256" key="2">
    <source>
        <dbReference type="SAM" id="Coils"/>
    </source>
</evidence>
<dbReference type="SUPFAM" id="SSF52047">
    <property type="entry name" value="RNI-like"/>
    <property type="match status" value="1"/>
</dbReference>
<dbReference type="Proteomes" id="UP001190700">
    <property type="component" value="Unassembled WGS sequence"/>
</dbReference>
<evidence type="ECO:0000313" key="4">
    <source>
        <dbReference type="EMBL" id="KAK3270758.1"/>
    </source>
</evidence>
<feature type="region of interest" description="Disordered" evidence="3">
    <location>
        <begin position="137"/>
        <end position="167"/>
    </location>
</feature>
<feature type="compositionally biased region" description="Low complexity" evidence="3">
    <location>
        <begin position="195"/>
        <end position="209"/>
    </location>
</feature>
<comment type="subcellular location">
    <subcellularLocation>
        <location evidence="1">Cytoplasm</location>
        <location evidence="1">Cytoskeleton</location>
        <location evidence="1">Cilium axoneme</location>
    </subcellularLocation>
</comment>
<feature type="coiled-coil region" evidence="2">
    <location>
        <begin position="75"/>
        <end position="109"/>
    </location>
</feature>
<dbReference type="InterPro" id="IPR032675">
    <property type="entry name" value="LRR_dom_sf"/>
</dbReference>
<feature type="coiled-coil region" evidence="2">
    <location>
        <begin position="230"/>
        <end position="264"/>
    </location>
</feature>
<keyword evidence="2" id="KW-0175">Coiled coil</keyword>
<dbReference type="EMBL" id="LGRX02010210">
    <property type="protein sequence ID" value="KAK3270758.1"/>
    <property type="molecule type" value="Genomic_DNA"/>
</dbReference>
<evidence type="ECO:0000256" key="1">
    <source>
        <dbReference type="ARBA" id="ARBA00004430"/>
    </source>
</evidence>
<accession>A0AAE0G3P5</accession>
<dbReference type="GO" id="GO:0005930">
    <property type="term" value="C:axoneme"/>
    <property type="evidence" value="ECO:0007669"/>
    <property type="project" value="UniProtKB-SubCell"/>
</dbReference>